<dbReference type="CDD" id="cd22368">
    <property type="entry name" value="YaeQ-like"/>
    <property type="match status" value="1"/>
</dbReference>
<accession>A0ABX1MX23</accession>
<dbReference type="Pfam" id="PF07152">
    <property type="entry name" value="YaeQ"/>
    <property type="match status" value="1"/>
</dbReference>
<dbReference type="PANTHER" id="PTHR38784">
    <property type="entry name" value="SUCROSE PHOSPHORYLASE"/>
    <property type="match status" value="1"/>
</dbReference>
<name>A0ABX1MX23_9RHOO</name>
<dbReference type="RefSeq" id="WP_169206973.1">
    <property type="nucleotide sequence ID" value="NZ_CP059560.1"/>
</dbReference>
<reference evidence="1 2" key="1">
    <citation type="submission" date="2019-12" db="EMBL/GenBank/DDBJ databases">
        <title>Comparative genomics gives insights into the taxonomy of the Azoarcus-Aromatoleum group and reveals separate origins of nif in the plant-associated Azoarcus and non-plant-associated Aromatoleum sub-groups.</title>
        <authorList>
            <person name="Lafos M."/>
            <person name="Maluk M."/>
            <person name="Batista M."/>
            <person name="Junghare M."/>
            <person name="Carmona M."/>
            <person name="Faoro H."/>
            <person name="Cruz L.M."/>
            <person name="Battistoni F."/>
            <person name="De Souza E."/>
            <person name="Pedrosa F."/>
            <person name="Chen W.-M."/>
            <person name="Poole P.S."/>
            <person name="Dixon R.A."/>
            <person name="James E.K."/>
        </authorList>
    </citation>
    <scope>NUCLEOTIDE SEQUENCE [LARGE SCALE GENOMIC DNA]</scope>
    <source>
        <strain evidence="1 2">ToN1</strain>
    </source>
</reference>
<dbReference type="InterPro" id="IPR009822">
    <property type="entry name" value="YaeQ"/>
</dbReference>
<gene>
    <name evidence="1" type="ORF">GPA26_14125</name>
</gene>
<dbReference type="Proteomes" id="UP000652074">
    <property type="component" value="Unassembled WGS sequence"/>
</dbReference>
<dbReference type="EMBL" id="WTVR01000026">
    <property type="protein sequence ID" value="NMF89607.1"/>
    <property type="molecule type" value="Genomic_DNA"/>
</dbReference>
<proteinExistence type="predicted"/>
<dbReference type="SUPFAM" id="SSF52980">
    <property type="entry name" value="Restriction endonuclease-like"/>
    <property type="match status" value="1"/>
</dbReference>
<protein>
    <recommendedName>
        <fullName evidence="3">YaeQ family protein</fullName>
    </recommendedName>
</protein>
<dbReference type="PANTHER" id="PTHR38784:SF1">
    <property type="entry name" value="SUCROSE PHOSPHORYLASE"/>
    <property type="match status" value="1"/>
</dbReference>
<dbReference type="Gene3D" id="3.10.640.10">
    <property type="entry name" value="Restriction endonuclease-like alpha-beta roll domain"/>
    <property type="match status" value="1"/>
</dbReference>
<organism evidence="1 2">
    <name type="scientific">Aromatoleum petrolei</name>
    <dbReference type="NCBI Taxonomy" id="76116"/>
    <lineage>
        <taxon>Bacteria</taxon>
        <taxon>Pseudomonadati</taxon>
        <taxon>Pseudomonadota</taxon>
        <taxon>Betaproteobacteria</taxon>
        <taxon>Rhodocyclales</taxon>
        <taxon>Rhodocyclaceae</taxon>
        <taxon>Aromatoleum</taxon>
    </lineage>
</organism>
<sequence>MALKATIFKAEVVVADMDRNYYGDHNLTIARHPSETDERMMVRILAYALYADPALAFAKGLCVDDEPDLWQKDLTGLVERWIDVGQPDEKWIRKACGRAREVVVMSYGRAADIWWSGIRDKLTRLTNLTVLNLPEDVAPALAALTARSMRLQCTIQDGQVWITDGTETVSVEPQRMMGPRD</sequence>
<keyword evidence="2" id="KW-1185">Reference proteome</keyword>
<dbReference type="InterPro" id="IPR038590">
    <property type="entry name" value="YaeQ_sf"/>
</dbReference>
<dbReference type="SMART" id="SM01322">
    <property type="entry name" value="YaeQ"/>
    <property type="match status" value="1"/>
</dbReference>
<evidence type="ECO:0000313" key="2">
    <source>
        <dbReference type="Proteomes" id="UP000652074"/>
    </source>
</evidence>
<evidence type="ECO:0000313" key="1">
    <source>
        <dbReference type="EMBL" id="NMF89607.1"/>
    </source>
</evidence>
<dbReference type="PIRSF" id="PIRSF011484">
    <property type="entry name" value="YaeQ"/>
    <property type="match status" value="1"/>
</dbReference>
<comment type="caution">
    <text evidence="1">The sequence shown here is derived from an EMBL/GenBank/DDBJ whole genome shotgun (WGS) entry which is preliminary data.</text>
</comment>
<dbReference type="InterPro" id="IPR011335">
    <property type="entry name" value="Restrct_endonuc-II-like"/>
</dbReference>
<evidence type="ECO:0008006" key="3">
    <source>
        <dbReference type="Google" id="ProtNLM"/>
    </source>
</evidence>